<organism evidence="1 2">
    <name type="scientific">Leptosia nina</name>
    <dbReference type="NCBI Taxonomy" id="320188"/>
    <lineage>
        <taxon>Eukaryota</taxon>
        <taxon>Metazoa</taxon>
        <taxon>Ecdysozoa</taxon>
        <taxon>Arthropoda</taxon>
        <taxon>Hexapoda</taxon>
        <taxon>Insecta</taxon>
        <taxon>Pterygota</taxon>
        <taxon>Neoptera</taxon>
        <taxon>Endopterygota</taxon>
        <taxon>Lepidoptera</taxon>
        <taxon>Glossata</taxon>
        <taxon>Ditrysia</taxon>
        <taxon>Papilionoidea</taxon>
        <taxon>Pieridae</taxon>
        <taxon>Pierinae</taxon>
        <taxon>Leptosia</taxon>
    </lineage>
</organism>
<comment type="caution">
    <text evidence="1">The sequence shown here is derived from an EMBL/GenBank/DDBJ whole genome shotgun (WGS) entry which is preliminary data.</text>
</comment>
<sequence>MHCKKNIQEVSKGAKKVARDISTHQNYASQISTALVLASGAGASRSIMNVGSSRARRVPERYRAVDLQVKFRSLISRPVSFVSRKKDTDKGDG</sequence>
<evidence type="ECO:0000313" key="2">
    <source>
        <dbReference type="Proteomes" id="UP001497472"/>
    </source>
</evidence>
<reference evidence="1 2" key="1">
    <citation type="submission" date="2023-11" db="EMBL/GenBank/DDBJ databases">
        <authorList>
            <person name="Okamura Y."/>
        </authorList>
    </citation>
    <scope>NUCLEOTIDE SEQUENCE [LARGE SCALE GENOMIC DNA]</scope>
</reference>
<name>A0AAV1J6Q6_9NEOP</name>
<evidence type="ECO:0000313" key="1">
    <source>
        <dbReference type="EMBL" id="CAK1545054.1"/>
    </source>
</evidence>
<accession>A0AAV1J6Q6</accession>
<gene>
    <name evidence="1" type="ORF">LNINA_LOCUS4749</name>
</gene>
<proteinExistence type="predicted"/>
<protein>
    <submittedName>
        <fullName evidence="1">Uncharacterized protein</fullName>
    </submittedName>
</protein>
<dbReference type="Proteomes" id="UP001497472">
    <property type="component" value="Unassembled WGS sequence"/>
</dbReference>
<keyword evidence="2" id="KW-1185">Reference proteome</keyword>
<dbReference type="AlphaFoldDB" id="A0AAV1J6Q6"/>
<dbReference type="EMBL" id="CAVLEF010000006">
    <property type="protein sequence ID" value="CAK1545054.1"/>
    <property type="molecule type" value="Genomic_DNA"/>
</dbReference>